<organism evidence="1 2">
    <name type="scientific">Molorchus minor</name>
    <dbReference type="NCBI Taxonomy" id="1323400"/>
    <lineage>
        <taxon>Eukaryota</taxon>
        <taxon>Metazoa</taxon>
        <taxon>Ecdysozoa</taxon>
        <taxon>Arthropoda</taxon>
        <taxon>Hexapoda</taxon>
        <taxon>Insecta</taxon>
        <taxon>Pterygota</taxon>
        <taxon>Neoptera</taxon>
        <taxon>Endopterygota</taxon>
        <taxon>Coleoptera</taxon>
        <taxon>Polyphaga</taxon>
        <taxon>Cucujiformia</taxon>
        <taxon>Chrysomeloidea</taxon>
        <taxon>Cerambycidae</taxon>
        <taxon>Lamiinae</taxon>
        <taxon>Monochamini</taxon>
        <taxon>Molorchus</taxon>
    </lineage>
</organism>
<accession>A0ABQ9JPN0</accession>
<keyword evidence="2" id="KW-1185">Reference proteome</keyword>
<sequence>MKNHVRNCKATILLEELQPMMHVLLNELASKYKSYENNELIQQATLLDPRFKRYGLMDINKVNLAIEILKSKVKKQKGENVGALEHKNQEISIQTNSSSSKIIKIIKMGDGETYIQLRSVP</sequence>
<proteinExistence type="predicted"/>
<comment type="caution">
    <text evidence="1">The sequence shown here is derived from an EMBL/GenBank/DDBJ whole genome shotgun (WGS) entry which is preliminary data.</text>
</comment>
<evidence type="ECO:0000313" key="2">
    <source>
        <dbReference type="Proteomes" id="UP001162164"/>
    </source>
</evidence>
<reference evidence="1" key="1">
    <citation type="journal article" date="2023" name="Insect Mol. Biol.">
        <title>Genome sequencing provides insights into the evolution of gene families encoding plant cell wall-degrading enzymes in longhorned beetles.</title>
        <authorList>
            <person name="Shin N.R."/>
            <person name="Okamura Y."/>
            <person name="Kirsch R."/>
            <person name="Pauchet Y."/>
        </authorList>
    </citation>
    <scope>NUCLEOTIDE SEQUENCE</scope>
    <source>
        <strain evidence="1">MMC_N1</strain>
    </source>
</reference>
<protein>
    <submittedName>
        <fullName evidence="1">Uncharacterized protein</fullName>
    </submittedName>
</protein>
<name>A0ABQ9JPN0_9CUCU</name>
<gene>
    <name evidence="1" type="ORF">NQ317_007606</name>
</gene>
<evidence type="ECO:0000313" key="1">
    <source>
        <dbReference type="EMBL" id="KAJ8979841.1"/>
    </source>
</evidence>
<dbReference type="Proteomes" id="UP001162164">
    <property type="component" value="Unassembled WGS sequence"/>
</dbReference>
<dbReference type="EMBL" id="JAPWTJ010000309">
    <property type="protein sequence ID" value="KAJ8979841.1"/>
    <property type="molecule type" value="Genomic_DNA"/>
</dbReference>